<evidence type="ECO:0000313" key="12">
    <source>
        <dbReference type="EMBL" id="CAH1788343.1"/>
    </source>
</evidence>
<dbReference type="GO" id="GO:0032870">
    <property type="term" value="P:cellular response to hormone stimulus"/>
    <property type="evidence" value="ECO:0007669"/>
    <property type="project" value="TreeGrafter"/>
</dbReference>
<feature type="transmembrane region" description="Helical" evidence="10">
    <location>
        <begin position="130"/>
        <end position="151"/>
    </location>
</feature>
<feature type="transmembrane region" description="Helical" evidence="10">
    <location>
        <begin position="60"/>
        <end position="81"/>
    </location>
</feature>
<feature type="compositionally biased region" description="Basic and acidic residues" evidence="11">
    <location>
        <begin position="477"/>
        <end position="491"/>
    </location>
</feature>
<evidence type="ECO:0000256" key="11">
    <source>
        <dbReference type="SAM" id="MobiDB-lite"/>
    </source>
</evidence>
<dbReference type="SUPFAM" id="SSF81321">
    <property type="entry name" value="Family A G protein-coupled receptor-like"/>
    <property type="match status" value="1"/>
</dbReference>
<accession>A0A8J1UGE9</accession>
<name>A0A8J1UGE9_OWEFU</name>
<keyword evidence="13" id="KW-1185">Reference proteome</keyword>
<feature type="region of interest" description="Disordered" evidence="11">
    <location>
        <begin position="517"/>
        <end position="569"/>
    </location>
</feature>
<dbReference type="PRINTS" id="PR00896">
    <property type="entry name" value="VASOPRESSINR"/>
</dbReference>
<dbReference type="PROSITE" id="PS00237">
    <property type="entry name" value="G_PROTEIN_RECEP_F1_1"/>
    <property type="match status" value="1"/>
</dbReference>
<dbReference type="AlphaFoldDB" id="A0A8J1UGE9"/>
<feature type="transmembrane region" description="Helical" evidence="10">
    <location>
        <begin position="223"/>
        <end position="246"/>
    </location>
</feature>
<evidence type="ECO:0000256" key="2">
    <source>
        <dbReference type="ARBA" id="ARBA00022475"/>
    </source>
</evidence>
<evidence type="ECO:0000256" key="1">
    <source>
        <dbReference type="ARBA" id="ARBA00004651"/>
    </source>
</evidence>
<evidence type="ECO:0000256" key="7">
    <source>
        <dbReference type="ARBA" id="ARBA00023170"/>
    </source>
</evidence>
<comment type="similarity">
    <text evidence="10">Belongs to the G-protein coupled receptor 1 family. Vasopressin/oxytocin receptor subfamily.</text>
</comment>
<keyword evidence="3 10" id="KW-0812">Transmembrane</keyword>
<comment type="subcellular location">
    <subcellularLocation>
        <location evidence="1 10">Cell membrane</location>
        <topology evidence="1 10">Multi-pass membrane protein</topology>
    </subcellularLocation>
</comment>
<evidence type="ECO:0000256" key="3">
    <source>
        <dbReference type="ARBA" id="ARBA00022692"/>
    </source>
</evidence>
<dbReference type="Gene3D" id="1.20.1070.10">
    <property type="entry name" value="Rhodopsin 7-helix transmembrane proteins"/>
    <property type="match status" value="1"/>
</dbReference>
<dbReference type="Pfam" id="PF00001">
    <property type="entry name" value="7tm_1"/>
    <property type="match status" value="1"/>
</dbReference>
<feature type="region of interest" description="Disordered" evidence="11">
    <location>
        <begin position="399"/>
        <end position="491"/>
    </location>
</feature>
<dbReference type="GO" id="GO:0042277">
    <property type="term" value="F:peptide binding"/>
    <property type="evidence" value="ECO:0007669"/>
    <property type="project" value="TreeGrafter"/>
</dbReference>
<keyword evidence="2" id="KW-1003">Cell membrane</keyword>
<dbReference type="InterPro" id="IPR017452">
    <property type="entry name" value="GPCR_Rhodpsn_7TM"/>
</dbReference>
<dbReference type="EMBL" id="CAIIXF020000007">
    <property type="protein sequence ID" value="CAH1788343.1"/>
    <property type="molecule type" value="Genomic_DNA"/>
</dbReference>
<organism evidence="12 13">
    <name type="scientific">Owenia fusiformis</name>
    <name type="common">Polychaete worm</name>
    <dbReference type="NCBI Taxonomy" id="6347"/>
    <lineage>
        <taxon>Eukaryota</taxon>
        <taxon>Metazoa</taxon>
        <taxon>Spiralia</taxon>
        <taxon>Lophotrochozoa</taxon>
        <taxon>Annelida</taxon>
        <taxon>Polychaeta</taxon>
        <taxon>Sedentaria</taxon>
        <taxon>Canalipalpata</taxon>
        <taxon>Sabellida</taxon>
        <taxon>Oweniida</taxon>
        <taxon>Oweniidae</taxon>
        <taxon>Owenia</taxon>
    </lineage>
</organism>
<gene>
    <name evidence="12" type="ORF">OFUS_LOCUS13895</name>
</gene>
<dbReference type="PRINTS" id="PR00237">
    <property type="entry name" value="GPCRRHODOPSN"/>
</dbReference>
<feature type="region of interest" description="Disordered" evidence="11">
    <location>
        <begin position="16"/>
        <end position="35"/>
    </location>
</feature>
<evidence type="ECO:0000256" key="6">
    <source>
        <dbReference type="ARBA" id="ARBA00023136"/>
    </source>
</evidence>
<dbReference type="GO" id="GO:0005000">
    <property type="term" value="F:vasopressin receptor activity"/>
    <property type="evidence" value="ECO:0007669"/>
    <property type="project" value="InterPro"/>
</dbReference>
<keyword evidence="9 10" id="KW-0807">Transducer</keyword>
<evidence type="ECO:0000256" key="5">
    <source>
        <dbReference type="ARBA" id="ARBA00023040"/>
    </source>
</evidence>
<protein>
    <submittedName>
        <fullName evidence="12">Uncharacterized protein</fullName>
    </submittedName>
</protein>
<feature type="transmembrane region" description="Helical" evidence="10">
    <location>
        <begin position="93"/>
        <end position="110"/>
    </location>
</feature>
<feature type="compositionally biased region" description="Basic residues" evidence="11">
    <location>
        <begin position="400"/>
        <end position="409"/>
    </location>
</feature>
<feature type="transmembrane region" description="Helical" evidence="10">
    <location>
        <begin position="171"/>
        <end position="194"/>
    </location>
</feature>
<dbReference type="PANTHER" id="PTHR24241">
    <property type="entry name" value="NEUROPEPTIDE RECEPTOR-RELATED G-PROTEIN COUPLED RECEPTOR"/>
    <property type="match status" value="1"/>
</dbReference>
<dbReference type="InterPro" id="IPR001817">
    <property type="entry name" value="Vasoprsn_rcpt"/>
</dbReference>
<feature type="transmembrane region" description="Helical" evidence="10">
    <location>
        <begin position="354"/>
        <end position="376"/>
    </location>
</feature>
<dbReference type="OrthoDB" id="6435638at2759"/>
<keyword evidence="8 10" id="KW-0325">Glycoprotein</keyword>
<evidence type="ECO:0000256" key="10">
    <source>
        <dbReference type="RuleBase" id="RU046427"/>
    </source>
</evidence>
<feature type="compositionally biased region" description="Basic and acidic residues" evidence="11">
    <location>
        <begin position="419"/>
        <end position="430"/>
    </location>
</feature>
<feature type="compositionally biased region" description="Polar residues" evidence="11">
    <location>
        <begin position="441"/>
        <end position="462"/>
    </location>
</feature>
<keyword evidence="6 10" id="KW-0472">Membrane</keyword>
<dbReference type="CDD" id="cd15196">
    <property type="entry name" value="7tmA_Vasopressin_Oxytocin"/>
    <property type="match status" value="1"/>
</dbReference>
<keyword evidence="5 10" id="KW-0297">G-protein coupled receptor</keyword>
<dbReference type="Proteomes" id="UP000749559">
    <property type="component" value="Unassembled WGS sequence"/>
</dbReference>
<evidence type="ECO:0000313" key="13">
    <source>
        <dbReference type="Proteomes" id="UP000749559"/>
    </source>
</evidence>
<evidence type="ECO:0000256" key="4">
    <source>
        <dbReference type="ARBA" id="ARBA00022989"/>
    </source>
</evidence>
<keyword evidence="7 10" id="KW-0675">Receptor</keyword>
<proteinExistence type="inferred from homology"/>
<evidence type="ECO:0000256" key="8">
    <source>
        <dbReference type="ARBA" id="ARBA00023180"/>
    </source>
</evidence>
<comment type="caution">
    <text evidence="12">The sequence shown here is derived from an EMBL/GenBank/DDBJ whole genome shotgun (WGS) entry which is preliminary data.</text>
</comment>
<dbReference type="PANTHER" id="PTHR24241:SF161">
    <property type="entry name" value="G-PROTEIN COUPLED RECEPTORS FAMILY 1 PROFILE DOMAIN-CONTAINING PROTEIN"/>
    <property type="match status" value="1"/>
</dbReference>
<dbReference type="InterPro" id="IPR000276">
    <property type="entry name" value="GPCR_Rhodpsn"/>
</dbReference>
<dbReference type="GO" id="GO:0005886">
    <property type="term" value="C:plasma membrane"/>
    <property type="evidence" value="ECO:0007669"/>
    <property type="project" value="UniProtKB-SubCell"/>
</dbReference>
<feature type="compositionally biased region" description="Basic and acidic residues" evidence="11">
    <location>
        <begin position="24"/>
        <end position="35"/>
    </location>
</feature>
<feature type="compositionally biased region" description="Polar residues" evidence="11">
    <location>
        <begin position="533"/>
        <end position="542"/>
    </location>
</feature>
<dbReference type="PROSITE" id="PS50262">
    <property type="entry name" value="G_PROTEIN_RECEP_F1_2"/>
    <property type="match status" value="1"/>
</dbReference>
<feature type="transmembrane region" description="Helical" evidence="10">
    <location>
        <begin position="318"/>
        <end position="342"/>
    </location>
</feature>
<sequence length="581" mass="65748">MNYYYKASRMSDPLNTSLGPWEEGTTHRETDNLTIDDKDNNKNITMYPFARDEELAKIEIGVLAVIFILAIFGNTSVLIALRTNKKKGRMHMFIMHLSVADLLVAFLNILPQMVWEVTYRFQGGDFLCKIVKYFQVSVMYLSTYILVMTAIDRFLAICHPLSNYSWTPRKVHLMVFVAYMLSFLFSIPQLLIFAKRDVGNQTGVYDCWARFPDAPSDHLAKTYITIFTVLVFIIPFLILVFTYGSICCKVWDTVRWGTASEEAPGINAIMVFKFDKTNNIYQGLKNKQKARQSIVQQNAVHSRMHSLRRLSKAKMKTIKLTFVVVIAYLLCWSPFFICQILWVYDNNVNYTHPAFVIVLLLGSLNSCCNPWIYMAFSGTLVYKVFPCCKRGSKYSPFRKNVAKKPPKNKNRSDSLGSESDERADHGDRQGKANGKRLADATSPSQSVKTCLTRVDSNSTSSGRFWRSKSKTSSDSFRFSRDSSTKDRNRIDTSHKLVIPGAGIYGDKPALSDIKEIPTSRFNETSSSKSKTSNGIASQGANKQSEHGASANKNHHGAHPNQIHSISPTKSKEHLEFLCTSI</sequence>
<reference evidence="12" key="1">
    <citation type="submission" date="2022-03" db="EMBL/GenBank/DDBJ databases">
        <authorList>
            <person name="Martin C."/>
        </authorList>
    </citation>
    <scope>NUCLEOTIDE SEQUENCE</scope>
</reference>
<evidence type="ECO:0000256" key="9">
    <source>
        <dbReference type="ARBA" id="ARBA00023224"/>
    </source>
</evidence>
<keyword evidence="4 10" id="KW-1133">Transmembrane helix</keyword>